<accession>A0A1H1FIX8</accession>
<dbReference type="PANTHER" id="PTHR43818">
    <property type="entry name" value="BCDNA.GH03377"/>
    <property type="match status" value="1"/>
</dbReference>
<dbReference type="STRING" id="35622.SAMN04489764_3005"/>
<dbReference type="OrthoDB" id="9812981at2"/>
<dbReference type="SUPFAM" id="SSF51735">
    <property type="entry name" value="NAD(P)-binding Rossmann-fold domains"/>
    <property type="match status" value="1"/>
</dbReference>
<evidence type="ECO:0000313" key="4">
    <source>
        <dbReference type="EMBL" id="SDR00699.1"/>
    </source>
</evidence>
<dbReference type="InterPro" id="IPR036291">
    <property type="entry name" value="NAD(P)-bd_dom_sf"/>
</dbReference>
<dbReference type="InterPro" id="IPR050463">
    <property type="entry name" value="Gfo/Idh/MocA_oxidrdct_glycsds"/>
</dbReference>
<dbReference type="PANTHER" id="PTHR43818:SF11">
    <property type="entry name" value="BCDNA.GH03377"/>
    <property type="match status" value="1"/>
</dbReference>
<organism evidence="4 5">
    <name type="scientific">Thermostaphylospora chromogena</name>
    <dbReference type="NCBI Taxonomy" id="35622"/>
    <lineage>
        <taxon>Bacteria</taxon>
        <taxon>Bacillati</taxon>
        <taxon>Actinomycetota</taxon>
        <taxon>Actinomycetes</taxon>
        <taxon>Streptosporangiales</taxon>
        <taxon>Thermomonosporaceae</taxon>
        <taxon>Thermostaphylospora</taxon>
    </lineage>
</organism>
<gene>
    <name evidence="4" type="ORF">SAMN04489764_3005</name>
</gene>
<sequence>MEPVRVVLAGAHGHGHWHLNNLRRLTAAGLVRLVGVCDVRPVEPELLTGLGEPELSADLTELIKRTRAEITILVTPIHTHADLAMQALAAGSHLLLEKPPTATLADFDRVATAVDRSGLACQVGFQSLGSQAIPAVRKLIADGAIGRVRGIGVAGAWERPVSYYTRVPWAGRRRMDGVDVVDGALTNPFAHAIATALALTDAPVETTEVELYHANEIEADDTSSVRMRLADGTVVTVAVSLCADRRHEPYVVVHGETGRITLTYTTDEVRLNDDPPVVYPRTDLLENLVAHVRDGAELLVPLHRTSGFMGVMEAVRRAPDPLPIPDEFQRRETDEDGRLTRRVLPGVETLVARSADRLALFSELDVPWSAPGPAMRVGGRAVARYTFQPALPVTLSPRPYLHPVRTLGGVEVTEVRPADHVHHLGVSVAIADVSGRNFWGGRTWVPGEGPRWLDDHGTQRHVRFTRLAEDGFAETLSWVGPDGAEVAREEREVSVRPLGEHWALDLAFTLTGSTGEPLVIKSSATKGRPGAAYGGFFWRAPGSSTEREVFTATARGEEETHGSDAPWLALTGRAADGSPWTLIFVQVGTRERWFVRVAEYPGVGVALAWEKPLTVTGRLARRVVTIVADGRLDRDEARALAAEVR</sequence>
<dbReference type="InterPro" id="IPR000683">
    <property type="entry name" value="Gfo/Idh/MocA-like_OxRdtase_N"/>
</dbReference>
<dbReference type="SUPFAM" id="SSF55347">
    <property type="entry name" value="Glyceraldehyde-3-phosphate dehydrogenase-like, C-terminal domain"/>
    <property type="match status" value="1"/>
</dbReference>
<feature type="domain" description="Gfo/Idh/MocA-like oxidoreductase N-terminal" evidence="2">
    <location>
        <begin position="5"/>
        <end position="125"/>
    </location>
</feature>
<feature type="domain" description="GFO/IDH/MocA-like oxidoreductase" evidence="3">
    <location>
        <begin position="135"/>
        <end position="260"/>
    </location>
</feature>
<protein>
    <submittedName>
        <fullName evidence="4">Predicted dehydrogenase</fullName>
    </submittedName>
</protein>
<dbReference type="InterPro" id="IPR029475">
    <property type="entry name" value="DUF6807"/>
</dbReference>
<reference evidence="4 5" key="1">
    <citation type="submission" date="2016-10" db="EMBL/GenBank/DDBJ databases">
        <authorList>
            <person name="de Groot N.N."/>
        </authorList>
    </citation>
    <scope>NUCLEOTIDE SEQUENCE [LARGE SCALE GENOMIC DNA]</scope>
    <source>
        <strain evidence="4 5">DSM 43794</strain>
    </source>
</reference>
<name>A0A1H1FIX8_9ACTN</name>
<evidence type="ECO:0000256" key="1">
    <source>
        <dbReference type="ARBA" id="ARBA00023002"/>
    </source>
</evidence>
<evidence type="ECO:0000259" key="3">
    <source>
        <dbReference type="Pfam" id="PF22725"/>
    </source>
</evidence>
<keyword evidence="1" id="KW-0560">Oxidoreductase</keyword>
<dbReference type="AlphaFoldDB" id="A0A1H1FIX8"/>
<evidence type="ECO:0000313" key="5">
    <source>
        <dbReference type="Proteomes" id="UP000217103"/>
    </source>
</evidence>
<dbReference type="Pfam" id="PF22725">
    <property type="entry name" value="GFO_IDH_MocA_C3"/>
    <property type="match status" value="1"/>
</dbReference>
<dbReference type="Pfam" id="PF14100">
    <property type="entry name" value="DUF6807"/>
    <property type="match status" value="1"/>
</dbReference>
<dbReference type="Proteomes" id="UP000217103">
    <property type="component" value="Unassembled WGS sequence"/>
</dbReference>
<dbReference type="EMBL" id="FNKK01000002">
    <property type="protein sequence ID" value="SDR00699.1"/>
    <property type="molecule type" value="Genomic_DNA"/>
</dbReference>
<evidence type="ECO:0000259" key="2">
    <source>
        <dbReference type="Pfam" id="PF01408"/>
    </source>
</evidence>
<keyword evidence="5" id="KW-1185">Reference proteome</keyword>
<dbReference type="RefSeq" id="WP_093259598.1">
    <property type="nucleotide sequence ID" value="NZ_FNKK01000002.1"/>
</dbReference>
<proteinExistence type="predicted"/>
<dbReference type="Gene3D" id="3.30.360.10">
    <property type="entry name" value="Dihydrodipicolinate Reductase, domain 2"/>
    <property type="match status" value="1"/>
</dbReference>
<dbReference type="Gene3D" id="3.40.50.720">
    <property type="entry name" value="NAD(P)-binding Rossmann-like Domain"/>
    <property type="match status" value="1"/>
</dbReference>
<dbReference type="GO" id="GO:0016491">
    <property type="term" value="F:oxidoreductase activity"/>
    <property type="evidence" value="ECO:0007669"/>
    <property type="project" value="UniProtKB-KW"/>
</dbReference>
<dbReference type="InterPro" id="IPR055170">
    <property type="entry name" value="GFO_IDH_MocA-like_dom"/>
</dbReference>
<dbReference type="Pfam" id="PF01408">
    <property type="entry name" value="GFO_IDH_MocA"/>
    <property type="match status" value="1"/>
</dbReference>
<dbReference type="GO" id="GO:0000166">
    <property type="term" value="F:nucleotide binding"/>
    <property type="evidence" value="ECO:0007669"/>
    <property type="project" value="InterPro"/>
</dbReference>